<evidence type="ECO:0000259" key="1">
    <source>
        <dbReference type="Pfam" id="PF14417"/>
    </source>
</evidence>
<accession>A0A553SS22</accession>
<reference evidence="3" key="1">
    <citation type="submission" date="2018-10" db="EMBL/GenBank/DDBJ databases">
        <title>FDA dAtabase for Regulatory Grade micrObial Sequences (FDA-ARGOS): Supporting development and validation of Infectious Disease Dx tests.</title>
        <authorList>
            <person name="Minogue T."/>
            <person name="Wolcott M."/>
            <person name="Wasieloski L."/>
            <person name="Aguilar W."/>
            <person name="Moore D."/>
            <person name="Tallon L."/>
            <person name="Sadzewicz L."/>
            <person name="Sengamalay N."/>
            <person name="Ott S."/>
            <person name="Godinez A."/>
            <person name="Nagaraj S."/>
            <person name="Vavikolanu K."/>
            <person name="Vyas G."/>
            <person name="Nadendla S."/>
            <person name="George J."/>
            <person name="Sichtig H."/>
        </authorList>
    </citation>
    <scope>NUCLEOTIDE SEQUENCE [LARGE SCALE GENOMIC DNA]</scope>
    <source>
        <strain evidence="3">FDAARGOS_343</strain>
    </source>
</reference>
<dbReference type="RefSeq" id="WP_185763203.1">
    <property type="nucleotide sequence ID" value="NZ_RIBP01000001.1"/>
</dbReference>
<evidence type="ECO:0000313" key="2">
    <source>
        <dbReference type="EMBL" id="TRZ39776.1"/>
    </source>
</evidence>
<dbReference type="AlphaFoldDB" id="A0A553SS22"/>
<dbReference type="Proteomes" id="UP000319837">
    <property type="component" value="Unassembled WGS sequence"/>
</dbReference>
<dbReference type="Pfam" id="PF14417">
    <property type="entry name" value="MEDS"/>
    <property type="match status" value="1"/>
</dbReference>
<protein>
    <recommendedName>
        <fullName evidence="1">MEDS domain-containing protein</fullName>
    </recommendedName>
</protein>
<organism evidence="2 3">
    <name type="scientific">Niallia circulans</name>
    <name type="common">Bacillus circulans</name>
    <dbReference type="NCBI Taxonomy" id="1397"/>
    <lineage>
        <taxon>Bacteria</taxon>
        <taxon>Bacillati</taxon>
        <taxon>Bacillota</taxon>
        <taxon>Bacilli</taxon>
        <taxon>Bacillales</taxon>
        <taxon>Bacillaceae</taxon>
        <taxon>Niallia</taxon>
    </lineage>
</organism>
<name>A0A553SS22_NIACI</name>
<sequence>MEKDQLTVIDNLKGLNEGHIIYFFEYIDAYIKNVIDFAISGLEQDQYSIIIENDRISPLILKGLKEIVSGSQLNKIKFINNYDFYFAKGDFQCASIFDYLPSLIKDYSKQQFSVRSWAHVEWGDVQEIHENLANSEQEADIIVKENRLLSVCAYDADRVSETTRNNLISRHGFLINDYPR</sequence>
<proteinExistence type="predicted"/>
<dbReference type="EMBL" id="RIBP01000001">
    <property type="protein sequence ID" value="TRZ39776.1"/>
    <property type="molecule type" value="Genomic_DNA"/>
</dbReference>
<evidence type="ECO:0000313" key="3">
    <source>
        <dbReference type="Proteomes" id="UP000319837"/>
    </source>
</evidence>
<feature type="domain" description="MEDS" evidence="1">
    <location>
        <begin position="19"/>
        <end position="171"/>
    </location>
</feature>
<comment type="caution">
    <text evidence="2">The sequence shown here is derived from an EMBL/GenBank/DDBJ whole genome shotgun (WGS) entry which is preliminary data.</text>
</comment>
<dbReference type="InterPro" id="IPR025847">
    <property type="entry name" value="MEDS_domain"/>
</dbReference>
<gene>
    <name evidence="2" type="ORF">CEQ21_02180</name>
</gene>